<organism evidence="2 3">
    <name type="scientific">Thalassomonas haliotis</name>
    <dbReference type="NCBI Taxonomy" id="485448"/>
    <lineage>
        <taxon>Bacteria</taxon>
        <taxon>Pseudomonadati</taxon>
        <taxon>Pseudomonadota</taxon>
        <taxon>Gammaproteobacteria</taxon>
        <taxon>Alteromonadales</taxon>
        <taxon>Colwelliaceae</taxon>
        <taxon>Thalassomonas</taxon>
    </lineage>
</organism>
<evidence type="ECO:0000313" key="3">
    <source>
        <dbReference type="Proteomes" id="UP001215231"/>
    </source>
</evidence>
<dbReference type="RefSeq" id="WP_274050423.1">
    <property type="nucleotide sequence ID" value="NZ_CP059693.1"/>
</dbReference>
<feature type="compositionally biased region" description="Basic and acidic residues" evidence="1">
    <location>
        <begin position="1"/>
        <end position="20"/>
    </location>
</feature>
<accession>A0ABY7VBW0</accession>
<dbReference type="EMBL" id="CP059693">
    <property type="protein sequence ID" value="WDE10388.1"/>
    <property type="molecule type" value="Genomic_DNA"/>
</dbReference>
<reference evidence="2 3" key="1">
    <citation type="journal article" date="2022" name="Mar. Drugs">
        <title>Bioassay-Guided Fractionation Leads to the Detection of Cholic Acid Generated by the Rare Thalassomonas sp.</title>
        <authorList>
            <person name="Pheiffer F."/>
            <person name="Schneider Y.K."/>
            <person name="Hansen E.H."/>
            <person name="Andersen J.H."/>
            <person name="Isaksson J."/>
            <person name="Busche T."/>
            <person name="R C."/>
            <person name="Kalinowski J."/>
            <person name="Zyl L.V."/>
            <person name="Trindade M."/>
        </authorList>
    </citation>
    <scope>NUCLEOTIDE SEQUENCE [LARGE SCALE GENOMIC DNA]</scope>
    <source>
        <strain evidence="2 3">A5K-61T</strain>
    </source>
</reference>
<evidence type="ECO:0000313" key="2">
    <source>
        <dbReference type="EMBL" id="WDE10388.1"/>
    </source>
</evidence>
<gene>
    <name evidence="2" type="ORF">H3N35_19220</name>
</gene>
<name>A0ABY7VBW0_9GAMM</name>
<evidence type="ECO:0000256" key="1">
    <source>
        <dbReference type="SAM" id="MobiDB-lite"/>
    </source>
</evidence>
<sequence length="120" mass="13360">MNTPKDKCDTGSVNEDKNAKEGTVNAEAKGNSQGDSKGDKKSAEQKAISAEVLALTNDFNTFSANCAFLCEAFAAIASDQSNMDDYIVYGFNRYGLWIKEQVVDFDERIEKLQEHIREQH</sequence>
<feature type="region of interest" description="Disordered" evidence="1">
    <location>
        <begin position="1"/>
        <end position="43"/>
    </location>
</feature>
<evidence type="ECO:0008006" key="4">
    <source>
        <dbReference type="Google" id="ProtNLM"/>
    </source>
</evidence>
<proteinExistence type="predicted"/>
<keyword evidence="3" id="KW-1185">Reference proteome</keyword>
<dbReference type="Proteomes" id="UP001215231">
    <property type="component" value="Chromosome"/>
</dbReference>
<protein>
    <recommendedName>
        <fullName evidence="4">DUF3144 domain-containing protein</fullName>
    </recommendedName>
</protein>